<keyword evidence="2" id="KW-1185">Reference proteome</keyword>
<dbReference type="Gramene" id="TraesCS1B03G0190700.1">
    <property type="protein sequence ID" value="TraesCS1B03G0190700.1.CDS"/>
    <property type="gene ID" value="TraesCS1B03G0190700"/>
</dbReference>
<dbReference type="Gramene" id="TraesCS1B02G075400.1">
    <property type="protein sequence ID" value="TraesCS1B02G075400.1"/>
    <property type="gene ID" value="TraesCS1B02G075400"/>
</dbReference>
<dbReference type="AlphaFoldDB" id="A0A3B5YTA8"/>
<dbReference type="OMA" id="ILYMEML"/>
<dbReference type="Gramene" id="TraesMAC1B03G00211180.1">
    <property type="protein sequence ID" value="TraesMAC1B03G00211180.1"/>
    <property type="gene ID" value="TraesMAC1B03G00211180"/>
</dbReference>
<reference evidence="1" key="2">
    <citation type="submission" date="2018-10" db="UniProtKB">
        <authorList>
            <consortium name="EnsemblPlants"/>
        </authorList>
    </citation>
    <scope>IDENTIFICATION</scope>
</reference>
<evidence type="ECO:0000313" key="1">
    <source>
        <dbReference type="EnsemblPlants" id="TraesCS1B02G075400.1"/>
    </source>
</evidence>
<name>A0A3B5YTA8_WHEAT</name>
<organism evidence="1">
    <name type="scientific">Triticum aestivum</name>
    <name type="common">Wheat</name>
    <dbReference type="NCBI Taxonomy" id="4565"/>
    <lineage>
        <taxon>Eukaryota</taxon>
        <taxon>Viridiplantae</taxon>
        <taxon>Streptophyta</taxon>
        <taxon>Embryophyta</taxon>
        <taxon>Tracheophyta</taxon>
        <taxon>Spermatophyta</taxon>
        <taxon>Magnoliopsida</taxon>
        <taxon>Liliopsida</taxon>
        <taxon>Poales</taxon>
        <taxon>Poaceae</taxon>
        <taxon>BOP clade</taxon>
        <taxon>Pooideae</taxon>
        <taxon>Triticodae</taxon>
        <taxon>Triticeae</taxon>
        <taxon>Triticinae</taxon>
        <taxon>Triticum</taxon>
    </lineage>
</organism>
<protein>
    <submittedName>
        <fullName evidence="1">Uncharacterized protein</fullName>
    </submittedName>
</protein>
<dbReference type="Proteomes" id="UP000019116">
    <property type="component" value="Chromosome 1B"/>
</dbReference>
<dbReference type="Gramene" id="TraesARI1B03G00212100.1">
    <property type="protein sequence ID" value="TraesARI1B03G00212100.1"/>
    <property type="gene ID" value="TraesARI1B03G00212100"/>
</dbReference>
<accession>A0A3B5YTA8</accession>
<proteinExistence type="predicted"/>
<evidence type="ECO:0000313" key="2">
    <source>
        <dbReference type="Proteomes" id="UP000019116"/>
    </source>
</evidence>
<dbReference type="Gramene" id="TraesNOR1B03G00212130.1">
    <property type="protein sequence ID" value="TraesNOR1B03G00212130.1"/>
    <property type="gene ID" value="TraesNOR1B03G00212130"/>
</dbReference>
<dbReference type="EnsemblPlants" id="TraesCS1B02G075400.1">
    <property type="protein sequence ID" value="TraesCS1B02G075400.1"/>
    <property type="gene ID" value="TraesCS1B02G075400"/>
</dbReference>
<sequence length="64" mass="6990">MVLSVIISNLTFIAPNFWNSAIASSAQLFLQRPPSIILYMEMLTGIPLSVISWNISLAATVLPN</sequence>
<reference evidence="1" key="1">
    <citation type="submission" date="2018-08" db="EMBL/GenBank/DDBJ databases">
        <authorList>
            <person name="Rossello M."/>
        </authorList>
    </citation>
    <scope>NUCLEOTIDE SEQUENCE [LARGE SCALE GENOMIC DNA]</scope>
    <source>
        <strain evidence="1">cv. Chinese Spring</strain>
    </source>
</reference>
<dbReference type="Gramene" id="TraesPARA_EIv1.0_0121960.1">
    <property type="protein sequence ID" value="TraesPARA_EIv1.0_0121960.1.CDS"/>
    <property type="gene ID" value="TraesPARA_EIv1.0_0121960"/>
</dbReference>